<name>A0A316FHG5_9ACTN</name>
<dbReference type="OrthoDB" id="5181219at2"/>
<dbReference type="PANTHER" id="PTHR24346">
    <property type="entry name" value="MAP/MICROTUBULE AFFINITY-REGULATING KINASE"/>
    <property type="match status" value="1"/>
</dbReference>
<dbReference type="InterPro" id="IPR008266">
    <property type="entry name" value="Tyr_kinase_AS"/>
</dbReference>
<keyword evidence="5" id="KW-1185">Reference proteome</keyword>
<dbReference type="Pfam" id="PF00069">
    <property type="entry name" value="Pkinase"/>
    <property type="match status" value="1"/>
</dbReference>
<dbReference type="PROSITE" id="PS50011">
    <property type="entry name" value="PROTEIN_KINASE_DOM"/>
    <property type="match status" value="1"/>
</dbReference>
<dbReference type="RefSeq" id="WP_146246329.1">
    <property type="nucleotide sequence ID" value="NZ_BONA01000043.1"/>
</dbReference>
<dbReference type="GO" id="GO:0005737">
    <property type="term" value="C:cytoplasm"/>
    <property type="evidence" value="ECO:0007669"/>
    <property type="project" value="TreeGrafter"/>
</dbReference>
<evidence type="ECO:0000259" key="3">
    <source>
        <dbReference type="PROSITE" id="PS50011"/>
    </source>
</evidence>
<dbReference type="InterPro" id="IPR000719">
    <property type="entry name" value="Prot_kinase_dom"/>
</dbReference>
<dbReference type="GO" id="GO:0005524">
    <property type="term" value="F:ATP binding"/>
    <property type="evidence" value="ECO:0007669"/>
    <property type="project" value="UniProtKB-KW"/>
</dbReference>
<dbReference type="Proteomes" id="UP000245697">
    <property type="component" value="Unassembled WGS sequence"/>
</dbReference>
<sequence length="597" mass="64219">MSGARWVDGPLGRREFRLVRLVRTGGEGEVWQAERTDNEVTARWAVKILLPERIAPDRNPRRVLNEWMRRWQQTMMRVGALHLPGVVFPAGVFTGPRPYTGGGPADSAGRALYMVSRWVDGGQDLDRWRTEHFDPAACQRVLDQICTLVESLGDEGMVHGDLTPGNIMLEHDAARLIDFTRLTHTDATPVLPGGTRGYTAPELSRPGVRVDPAIDRYAVGAVAYFLLTGVDPPHQDAGNTARRQLPRYGYPEALADHVAALLHPLPQQRPRLTVWAADLGRLIEGAYHTDGFEDLALTVDASRTAQIAATGGRRIAVARAGSRHQPLLDPLPLPAPQAVRALALARRGNGDVAVFARGNDRSVTVCVDGRWQTLPGLTAHGPVRAAAGGDGGVSAYTVGDTGLTGVTVGLDGVPTVEHHTEAARRILAVTAGPGGDVHLAVEDHTGQLRCGPADRLRPVGLADVDTAALCVNNHDEPVLIAAQTGAAELTEITDPGTDGRASRRPIPARPGIRDVACLCLRTGLLLVVAADSGLWVRPERGDWSCLWPEPVQRVAAVQGYGWRVQIAALAEGRVLFAEEDAPGRWPPRAYFLNSATD</sequence>
<proteinExistence type="predicted"/>
<dbReference type="InterPro" id="IPR011009">
    <property type="entry name" value="Kinase-like_dom_sf"/>
</dbReference>
<dbReference type="GO" id="GO:0035556">
    <property type="term" value="P:intracellular signal transduction"/>
    <property type="evidence" value="ECO:0007669"/>
    <property type="project" value="TreeGrafter"/>
</dbReference>
<keyword evidence="2" id="KW-0067">ATP-binding</keyword>
<keyword evidence="4" id="KW-0418">Kinase</keyword>
<dbReference type="AlphaFoldDB" id="A0A316FHG5"/>
<dbReference type="EMBL" id="QGGR01000007">
    <property type="protein sequence ID" value="PWK47683.1"/>
    <property type="molecule type" value="Genomic_DNA"/>
</dbReference>
<keyword evidence="1" id="KW-0547">Nucleotide-binding</keyword>
<dbReference type="SMART" id="SM00220">
    <property type="entry name" value="S_TKc"/>
    <property type="match status" value="1"/>
</dbReference>
<evidence type="ECO:0000256" key="2">
    <source>
        <dbReference type="ARBA" id="ARBA00022840"/>
    </source>
</evidence>
<keyword evidence="4" id="KW-0808">Transferase</keyword>
<organism evidence="4 5">
    <name type="scientific">Actinoplanes xinjiangensis</name>
    <dbReference type="NCBI Taxonomy" id="512350"/>
    <lineage>
        <taxon>Bacteria</taxon>
        <taxon>Bacillati</taxon>
        <taxon>Actinomycetota</taxon>
        <taxon>Actinomycetes</taxon>
        <taxon>Micromonosporales</taxon>
        <taxon>Micromonosporaceae</taxon>
        <taxon>Actinoplanes</taxon>
    </lineage>
</organism>
<feature type="domain" description="Protein kinase" evidence="3">
    <location>
        <begin position="16"/>
        <end position="283"/>
    </location>
</feature>
<dbReference type="PANTHER" id="PTHR24346:SF30">
    <property type="entry name" value="MATERNAL EMBRYONIC LEUCINE ZIPPER KINASE"/>
    <property type="match status" value="1"/>
</dbReference>
<comment type="caution">
    <text evidence="4">The sequence shown here is derived from an EMBL/GenBank/DDBJ whole genome shotgun (WGS) entry which is preliminary data.</text>
</comment>
<dbReference type="SUPFAM" id="SSF89372">
    <property type="entry name" value="Fucose-specific lectin"/>
    <property type="match status" value="1"/>
</dbReference>
<evidence type="ECO:0000313" key="4">
    <source>
        <dbReference type="EMBL" id="PWK47683.1"/>
    </source>
</evidence>
<accession>A0A316FHG5</accession>
<evidence type="ECO:0000313" key="5">
    <source>
        <dbReference type="Proteomes" id="UP000245697"/>
    </source>
</evidence>
<protein>
    <submittedName>
        <fullName evidence="4">Protein kinase-like protein</fullName>
    </submittedName>
</protein>
<reference evidence="4 5" key="1">
    <citation type="submission" date="2018-05" db="EMBL/GenBank/DDBJ databases">
        <title>Genomic Encyclopedia of Archaeal and Bacterial Type Strains, Phase II (KMG-II): from individual species to whole genera.</title>
        <authorList>
            <person name="Goeker M."/>
        </authorList>
    </citation>
    <scope>NUCLEOTIDE SEQUENCE [LARGE SCALE GENOMIC DNA]</scope>
    <source>
        <strain evidence="4 5">DSM 45184</strain>
    </source>
</reference>
<dbReference type="Gene3D" id="1.10.510.10">
    <property type="entry name" value="Transferase(Phosphotransferase) domain 1"/>
    <property type="match status" value="1"/>
</dbReference>
<dbReference type="SUPFAM" id="SSF56112">
    <property type="entry name" value="Protein kinase-like (PK-like)"/>
    <property type="match status" value="1"/>
</dbReference>
<dbReference type="GO" id="GO:0004674">
    <property type="term" value="F:protein serine/threonine kinase activity"/>
    <property type="evidence" value="ECO:0007669"/>
    <property type="project" value="TreeGrafter"/>
</dbReference>
<gene>
    <name evidence="4" type="ORF">BC793_107293</name>
</gene>
<dbReference type="PROSITE" id="PS00109">
    <property type="entry name" value="PROTEIN_KINASE_TYR"/>
    <property type="match status" value="1"/>
</dbReference>
<evidence type="ECO:0000256" key="1">
    <source>
        <dbReference type="ARBA" id="ARBA00022741"/>
    </source>
</evidence>